<evidence type="ECO:0000256" key="2">
    <source>
        <dbReference type="ARBA" id="ARBA00008017"/>
    </source>
</evidence>
<dbReference type="EMBL" id="JAKOGI010003061">
    <property type="protein sequence ID" value="KAJ8420908.1"/>
    <property type="molecule type" value="Genomic_DNA"/>
</dbReference>
<comment type="similarity">
    <text evidence="2">Belongs to the MscS (TC 1.A.23) family.</text>
</comment>
<feature type="transmembrane region" description="Helical" evidence="3">
    <location>
        <begin position="31"/>
        <end position="48"/>
    </location>
</feature>
<dbReference type="InterPro" id="IPR016688">
    <property type="entry name" value="MscS-like_plants/fungi"/>
</dbReference>
<dbReference type="GO" id="GO:0008381">
    <property type="term" value="F:mechanosensitive monoatomic ion channel activity"/>
    <property type="evidence" value="ECO:0007669"/>
    <property type="project" value="TreeGrafter"/>
</dbReference>
<dbReference type="Proteomes" id="UP001153076">
    <property type="component" value="Unassembled WGS sequence"/>
</dbReference>
<evidence type="ECO:0000313" key="5">
    <source>
        <dbReference type="Proteomes" id="UP001153076"/>
    </source>
</evidence>
<evidence type="ECO:0000256" key="3">
    <source>
        <dbReference type="SAM" id="Phobius"/>
    </source>
</evidence>
<evidence type="ECO:0000313" key="4">
    <source>
        <dbReference type="EMBL" id="KAJ8420908.1"/>
    </source>
</evidence>
<dbReference type="PANTHER" id="PTHR31618:SF20">
    <property type="entry name" value="MECHANOSENSITIVE ION CHANNEL PROTEIN 10"/>
    <property type="match status" value="1"/>
</dbReference>
<comment type="subcellular location">
    <subcellularLocation>
        <location evidence="1">Membrane</location>
        <topology evidence="1">Multi-pass membrane protein</topology>
    </subcellularLocation>
</comment>
<keyword evidence="3" id="KW-1133">Transmembrane helix</keyword>
<gene>
    <name evidence="4" type="ORF">Cgig2_000614</name>
</gene>
<comment type="caution">
    <text evidence="4">The sequence shown here is derived from an EMBL/GenBank/DDBJ whole genome shotgun (WGS) entry which is preliminary data.</text>
</comment>
<evidence type="ECO:0000256" key="1">
    <source>
        <dbReference type="ARBA" id="ARBA00004141"/>
    </source>
</evidence>
<accession>A0A9Q1GLQ1</accession>
<feature type="transmembrane region" description="Helical" evidence="3">
    <location>
        <begin position="112"/>
        <end position="129"/>
    </location>
</feature>
<proteinExistence type="inferred from homology"/>
<sequence length="441" mass="51634">MAHLDQEVPKELIQQVTSELSIKGKCAAKSWIWRSVPVIVALGGWFLHFEVEKSMIESLGIGLRECSLFVLIVVVSKLAIHVVLSCIVFTVKCKYKYKKRALYYCEGLKNSVENVVWFAQILAAWFVIFKLNLPPTPQNEKIIDLIMDYILWAFIITVLCFLRGVLMKTLGSILLEKFFNQIRDNIFNQYVLQKLSRRPLLEVGQAVSEERDGGPQEVNFRVLRKGHYIETKVIDWRKIEQLRGDSTPVWTMKLLCDMLFNSRLSMVTSHDADWFLEHGPELEITDENVVATTAAKIFLNIVRDKTDRSYIDRSDLRRFFTEDDVNLIYGLFEVNGSGQTNVEAFTKWLVKLYRERRALQYLERTPHYWHPEHKVTIEGKEDIEEQKIKMKLNFSHRMKFQGFKEKKERVLSSTASLFEQLRFKVLGFFAYVEFNSILEFD</sequence>
<dbReference type="GO" id="GO:0005886">
    <property type="term" value="C:plasma membrane"/>
    <property type="evidence" value="ECO:0007669"/>
    <property type="project" value="TreeGrafter"/>
</dbReference>
<keyword evidence="5" id="KW-1185">Reference proteome</keyword>
<dbReference type="AlphaFoldDB" id="A0A9Q1GLQ1"/>
<name>A0A9Q1GLQ1_9CARY</name>
<dbReference type="PANTHER" id="PTHR31618">
    <property type="entry name" value="MECHANOSENSITIVE ION CHANNEL PROTEIN 5"/>
    <property type="match status" value="1"/>
</dbReference>
<dbReference type="OrthoDB" id="544685at2759"/>
<reference evidence="4" key="1">
    <citation type="submission" date="2022-04" db="EMBL/GenBank/DDBJ databases">
        <title>Carnegiea gigantea Genome sequencing and assembly v2.</title>
        <authorList>
            <person name="Copetti D."/>
            <person name="Sanderson M.J."/>
            <person name="Burquez A."/>
            <person name="Wojciechowski M.F."/>
        </authorList>
    </citation>
    <scope>NUCLEOTIDE SEQUENCE</scope>
    <source>
        <strain evidence="4">SGP5-SGP5p</strain>
        <tissue evidence="4">Aerial part</tissue>
    </source>
</reference>
<dbReference type="GO" id="GO:0050982">
    <property type="term" value="P:detection of mechanical stimulus"/>
    <property type="evidence" value="ECO:0007669"/>
    <property type="project" value="TreeGrafter"/>
</dbReference>
<keyword evidence="3" id="KW-0472">Membrane</keyword>
<feature type="transmembrane region" description="Helical" evidence="3">
    <location>
        <begin position="149"/>
        <end position="166"/>
    </location>
</feature>
<organism evidence="4 5">
    <name type="scientific">Carnegiea gigantea</name>
    <dbReference type="NCBI Taxonomy" id="171969"/>
    <lineage>
        <taxon>Eukaryota</taxon>
        <taxon>Viridiplantae</taxon>
        <taxon>Streptophyta</taxon>
        <taxon>Embryophyta</taxon>
        <taxon>Tracheophyta</taxon>
        <taxon>Spermatophyta</taxon>
        <taxon>Magnoliopsida</taxon>
        <taxon>eudicotyledons</taxon>
        <taxon>Gunneridae</taxon>
        <taxon>Pentapetalae</taxon>
        <taxon>Caryophyllales</taxon>
        <taxon>Cactineae</taxon>
        <taxon>Cactaceae</taxon>
        <taxon>Cactoideae</taxon>
        <taxon>Echinocereeae</taxon>
        <taxon>Carnegiea</taxon>
    </lineage>
</organism>
<keyword evidence="3" id="KW-0812">Transmembrane</keyword>
<protein>
    <submittedName>
        <fullName evidence="4">Uncharacterized protein</fullName>
    </submittedName>
</protein>
<feature type="transmembrane region" description="Helical" evidence="3">
    <location>
        <begin position="68"/>
        <end position="91"/>
    </location>
</feature>
<dbReference type="GO" id="GO:0006820">
    <property type="term" value="P:monoatomic anion transport"/>
    <property type="evidence" value="ECO:0007669"/>
    <property type="project" value="TreeGrafter"/>
</dbReference>